<protein>
    <submittedName>
        <fullName evidence="2">DNA-binding protein YbaB</fullName>
    </submittedName>
</protein>
<name>A0A841FDN8_9ACTN</name>
<accession>A0A841FDN8</accession>
<dbReference type="InterPro" id="IPR004401">
    <property type="entry name" value="YbaB/EbfC"/>
</dbReference>
<dbReference type="Pfam" id="PF02575">
    <property type="entry name" value="YbaB_DNA_bd"/>
    <property type="match status" value="1"/>
</dbReference>
<dbReference type="EMBL" id="JACHGT010000006">
    <property type="protein sequence ID" value="MBB6035391.1"/>
    <property type="molecule type" value="Genomic_DNA"/>
</dbReference>
<dbReference type="GO" id="GO:0003677">
    <property type="term" value="F:DNA binding"/>
    <property type="evidence" value="ECO:0007669"/>
    <property type="project" value="UniProtKB-KW"/>
</dbReference>
<keyword evidence="1" id="KW-0175">Coiled coil</keyword>
<evidence type="ECO:0000256" key="1">
    <source>
        <dbReference type="SAM" id="Coils"/>
    </source>
</evidence>
<dbReference type="Proteomes" id="UP000548476">
    <property type="component" value="Unassembled WGS sequence"/>
</dbReference>
<gene>
    <name evidence="2" type="ORF">HNR73_003248</name>
</gene>
<comment type="caution">
    <text evidence="2">The sequence shown here is derived from an EMBL/GenBank/DDBJ whole genome shotgun (WGS) entry which is preliminary data.</text>
</comment>
<dbReference type="SUPFAM" id="SSF82607">
    <property type="entry name" value="YbaB-like"/>
    <property type="match status" value="1"/>
</dbReference>
<sequence length="129" mass="13364">MSMPSFASDPAGFAEALERRAEEMKAKAARVEREIAETSATAASRDRSVTLTVNGSGGLGSIEFGVKAKSLTQIQLAATVMETYAKASAEASARTRALLAELVGDGGEAMALFDAAAPPSPDTEPRSAW</sequence>
<organism evidence="2 3">
    <name type="scientific">Phytomonospora endophytica</name>
    <dbReference type="NCBI Taxonomy" id="714109"/>
    <lineage>
        <taxon>Bacteria</taxon>
        <taxon>Bacillati</taxon>
        <taxon>Actinomycetota</taxon>
        <taxon>Actinomycetes</taxon>
        <taxon>Micromonosporales</taxon>
        <taxon>Micromonosporaceae</taxon>
        <taxon>Phytomonospora</taxon>
    </lineage>
</organism>
<dbReference type="InterPro" id="IPR036894">
    <property type="entry name" value="YbaB-like_sf"/>
</dbReference>
<dbReference type="RefSeq" id="WP_184788250.1">
    <property type="nucleotide sequence ID" value="NZ_BONT01000004.1"/>
</dbReference>
<dbReference type="AlphaFoldDB" id="A0A841FDN8"/>
<evidence type="ECO:0000313" key="3">
    <source>
        <dbReference type="Proteomes" id="UP000548476"/>
    </source>
</evidence>
<keyword evidence="2" id="KW-0238">DNA-binding</keyword>
<dbReference type="Gene3D" id="3.30.1310.10">
    <property type="entry name" value="Nucleoid-associated protein YbaB-like domain"/>
    <property type="match status" value="1"/>
</dbReference>
<proteinExistence type="predicted"/>
<reference evidence="2 3" key="1">
    <citation type="submission" date="2020-08" db="EMBL/GenBank/DDBJ databases">
        <title>Genomic Encyclopedia of Type Strains, Phase IV (KMG-IV): sequencing the most valuable type-strain genomes for metagenomic binning, comparative biology and taxonomic classification.</title>
        <authorList>
            <person name="Goeker M."/>
        </authorList>
    </citation>
    <scope>NUCLEOTIDE SEQUENCE [LARGE SCALE GENOMIC DNA]</scope>
    <source>
        <strain evidence="2 3">YIM 65646</strain>
    </source>
</reference>
<keyword evidence="3" id="KW-1185">Reference proteome</keyword>
<evidence type="ECO:0000313" key="2">
    <source>
        <dbReference type="EMBL" id="MBB6035391.1"/>
    </source>
</evidence>
<feature type="coiled-coil region" evidence="1">
    <location>
        <begin position="14"/>
        <end position="41"/>
    </location>
</feature>